<evidence type="ECO:0000256" key="6">
    <source>
        <dbReference type="ARBA" id="ARBA00023125"/>
    </source>
</evidence>
<sequence length="261" mass="30048">MDKVLLVEDEDIIRRGLLYAVDWLKEDCVVVGEAMDGIDGLKKIDTLRPDIVITDVKMPYLDGLGMLEQSRDRGYEAIILSGYDEFSYAKRAISLDVAEYLLKPVDFDALHESLVRAKERLRRRAETQRLAQEHAASAPVEIFPSAGAPVGKYTGKLLRRIRADYAERLSLRDISAEYGVSETYLQKCFKQDTKYTFNDFLNRYRILRAAEYLRAGDGRIYEIGARVGFQDYKYFTLVFKKYMNCTPGQFRTRSERDAADE</sequence>
<name>C4V4H7_9FIRM</name>
<dbReference type="PROSITE" id="PS50110">
    <property type="entry name" value="RESPONSE_REGULATORY"/>
    <property type="match status" value="1"/>
</dbReference>
<dbReference type="Gene3D" id="3.40.50.2300">
    <property type="match status" value="1"/>
</dbReference>
<dbReference type="STRING" id="638302.HMPREF0908_1421"/>
<feature type="domain" description="HTH araC/xylS-type" evidence="9">
    <location>
        <begin position="155"/>
        <end position="253"/>
    </location>
</feature>
<evidence type="ECO:0000313" key="12">
    <source>
        <dbReference type="Proteomes" id="UP000005309"/>
    </source>
</evidence>
<evidence type="ECO:0000256" key="7">
    <source>
        <dbReference type="ARBA" id="ARBA00023163"/>
    </source>
</evidence>
<dbReference type="InterPro" id="IPR011006">
    <property type="entry name" value="CheY-like_superfamily"/>
</dbReference>
<dbReference type="SUPFAM" id="SSF52172">
    <property type="entry name" value="CheY-like"/>
    <property type="match status" value="1"/>
</dbReference>
<reference evidence="11 12" key="1">
    <citation type="submission" date="2009-04" db="EMBL/GenBank/DDBJ databases">
        <authorList>
            <person name="Qin X."/>
            <person name="Bachman B."/>
            <person name="Battles P."/>
            <person name="Bell A."/>
            <person name="Bess C."/>
            <person name="Bickham C."/>
            <person name="Chaboub L."/>
            <person name="Chen D."/>
            <person name="Coyle M."/>
            <person name="Deiros D.R."/>
            <person name="Dinh H."/>
            <person name="Forbes L."/>
            <person name="Fowler G."/>
            <person name="Francisco L."/>
            <person name="Fu Q."/>
            <person name="Gubbala S."/>
            <person name="Hale W."/>
            <person name="Han Y."/>
            <person name="Hemphill L."/>
            <person name="Highlander S.K."/>
            <person name="Hirani K."/>
            <person name="Hogues M."/>
            <person name="Jackson L."/>
            <person name="Jakkamsetti A."/>
            <person name="Javaid M."/>
            <person name="Jiang H."/>
            <person name="Korchina V."/>
            <person name="Kovar C."/>
            <person name="Lara F."/>
            <person name="Lee S."/>
            <person name="Mata R."/>
            <person name="Mathew T."/>
            <person name="Moen C."/>
            <person name="Morales K."/>
            <person name="Munidasa M."/>
            <person name="Nazareth L."/>
            <person name="Ngo R."/>
            <person name="Nguyen L."/>
            <person name="Okwuonu G."/>
            <person name="Ongeri F."/>
            <person name="Patil S."/>
            <person name="Petrosino J."/>
            <person name="Pham C."/>
            <person name="Pham P."/>
            <person name="Pu L.-L."/>
            <person name="Puazo M."/>
            <person name="Raj R."/>
            <person name="Reid J."/>
            <person name="Rouhana J."/>
            <person name="Saada N."/>
            <person name="Shang Y."/>
            <person name="Simmons D."/>
            <person name="Thornton R."/>
            <person name="Warren J."/>
            <person name="Weissenberger G."/>
            <person name="Zhang J."/>
            <person name="Zhang L."/>
            <person name="Zhou C."/>
            <person name="Zhu D."/>
            <person name="Muzny D."/>
            <person name="Worley K."/>
            <person name="Gibbs R."/>
        </authorList>
    </citation>
    <scope>NUCLEOTIDE SEQUENCE [LARGE SCALE GENOMIC DNA]</scope>
    <source>
        <strain evidence="11 12">ATCC 43531</strain>
    </source>
</reference>
<dbReference type="PROSITE" id="PS01124">
    <property type="entry name" value="HTH_ARAC_FAMILY_2"/>
    <property type="match status" value="1"/>
</dbReference>
<evidence type="ECO:0000256" key="8">
    <source>
        <dbReference type="PROSITE-ProRule" id="PRU00169"/>
    </source>
</evidence>
<accession>C4V4H7</accession>
<evidence type="ECO:0000256" key="1">
    <source>
        <dbReference type="ARBA" id="ARBA00004496"/>
    </source>
</evidence>
<feature type="modified residue" description="4-aspartylphosphate" evidence="8">
    <location>
        <position position="55"/>
    </location>
</feature>
<dbReference type="InterPro" id="IPR018062">
    <property type="entry name" value="HTH_AraC-typ_CS"/>
</dbReference>
<organism evidence="11 12">
    <name type="scientific">Selenomonas flueggei ATCC 43531</name>
    <dbReference type="NCBI Taxonomy" id="638302"/>
    <lineage>
        <taxon>Bacteria</taxon>
        <taxon>Bacillati</taxon>
        <taxon>Bacillota</taxon>
        <taxon>Negativicutes</taxon>
        <taxon>Selenomonadales</taxon>
        <taxon>Selenomonadaceae</taxon>
        <taxon>Selenomonas</taxon>
    </lineage>
</organism>
<dbReference type="GO" id="GO:0000160">
    <property type="term" value="P:phosphorelay signal transduction system"/>
    <property type="evidence" value="ECO:0007669"/>
    <property type="project" value="UniProtKB-KW"/>
</dbReference>
<evidence type="ECO:0000313" key="11">
    <source>
        <dbReference type="EMBL" id="EEQ48441.1"/>
    </source>
</evidence>
<evidence type="ECO:0000256" key="2">
    <source>
        <dbReference type="ARBA" id="ARBA00022490"/>
    </source>
</evidence>
<comment type="subcellular location">
    <subcellularLocation>
        <location evidence="1">Cytoplasm</location>
    </subcellularLocation>
</comment>
<dbReference type="PRINTS" id="PR00032">
    <property type="entry name" value="HTHARAC"/>
</dbReference>
<dbReference type="RefSeq" id="WP_006690155.1">
    <property type="nucleotide sequence ID" value="NZ_GG694006.1"/>
</dbReference>
<proteinExistence type="predicted"/>
<dbReference type="Gene3D" id="1.10.10.60">
    <property type="entry name" value="Homeodomain-like"/>
    <property type="match status" value="2"/>
</dbReference>
<keyword evidence="3 8" id="KW-0597">Phosphoprotein</keyword>
<dbReference type="InterPro" id="IPR018060">
    <property type="entry name" value="HTH_AraC"/>
</dbReference>
<dbReference type="PANTHER" id="PTHR42713">
    <property type="entry name" value="HISTIDINE KINASE-RELATED"/>
    <property type="match status" value="1"/>
</dbReference>
<dbReference type="PROSITE" id="PS00041">
    <property type="entry name" value="HTH_ARAC_FAMILY_1"/>
    <property type="match status" value="1"/>
</dbReference>
<dbReference type="InterPro" id="IPR001789">
    <property type="entry name" value="Sig_transdc_resp-reg_receiver"/>
</dbReference>
<dbReference type="eggNOG" id="COG2207">
    <property type="taxonomic scope" value="Bacteria"/>
</dbReference>
<dbReference type="Pfam" id="PF00072">
    <property type="entry name" value="Response_reg"/>
    <property type="match status" value="1"/>
</dbReference>
<dbReference type="SMART" id="SM00342">
    <property type="entry name" value="HTH_ARAC"/>
    <property type="match status" value="1"/>
</dbReference>
<dbReference type="HOGENOM" id="CLU_000445_5_1_9"/>
<evidence type="ECO:0000259" key="10">
    <source>
        <dbReference type="PROSITE" id="PS50110"/>
    </source>
</evidence>
<dbReference type="GO" id="GO:0005737">
    <property type="term" value="C:cytoplasm"/>
    <property type="evidence" value="ECO:0007669"/>
    <property type="project" value="UniProtKB-SubCell"/>
</dbReference>
<feature type="domain" description="Response regulatory" evidence="10">
    <location>
        <begin position="3"/>
        <end position="118"/>
    </location>
</feature>
<dbReference type="OrthoDB" id="324626at2"/>
<dbReference type="GO" id="GO:0003700">
    <property type="term" value="F:DNA-binding transcription factor activity"/>
    <property type="evidence" value="ECO:0007669"/>
    <property type="project" value="InterPro"/>
</dbReference>
<dbReference type="Proteomes" id="UP000005309">
    <property type="component" value="Unassembled WGS sequence"/>
</dbReference>
<dbReference type="SUPFAM" id="SSF46689">
    <property type="entry name" value="Homeodomain-like"/>
    <property type="match status" value="2"/>
</dbReference>
<keyword evidence="6" id="KW-0238">DNA-binding</keyword>
<dbReference type="AlphaFoldDB" id="C4V4H7"/>
<dbReference type="InterPro" id="IPR009057">
    <property type="entry name" value="Homeodomain-like_sf"/>
</dbReference>
<dbReference type="eggNOG" id="COG4753">
    <property type="taxonomic scope" value="Bacteria"/>
</dbReference>
<dbReference type="CDD" id="cd17536">
    <property type="entry name" value="REC_YesN-like"/>
    <property type="match status" value="1"/>
</dbReference>
<keyword evidence="12" id="KW-1185">Reference proteome</keyword>
<keyword evidence="4" id="KW-0902">Two-component regulatory system</keyword>
<keyword evidence="2" id="KW-0963">Cytoplasm</keyword>
<protein>
    <submittedName>
        <fullName evidence="11">Transcriptional regulator, AraC family</fullName>
    </submittedName>
</protein>
<keyword evidence="7" id="KW-0804">Transcription</keyword>
<keyword evidence="5" id="KW-0805">Transcription regulation</keyword>
<dbReference type="InterPro" id="IPR020449">
    <property type="entry name" value="Tscrpt_reg_AraC-type_HTH"/>
</dbReference>
<dbReference type="Pfam" id="PF12833">
    <property type="entry name" value="HTH_18"/>
    <property type="match status" value="1"/>
</dbReference>
<evidence type="ECO:0000259" key="9">
    <source>
        <dbReference type="PROSITE" id="PS01124"/>
    </source>
</evidence>
<dbReference type="GO" id="GO:0043565">
    <property type="term" value="F:sequence-specific DNA binding"/>
    <property type="evidence" value="ECO:0007669"/>
    <property type="project" value="InterPro"/>
</dbReference>
<dbReference type="EMBL" id="ACLA01000020">
    <property type="protein sequence ID" value="EEQ48441.1"/>
    <property type="molecule type" value="Genomic_DNA"/>
</dbReference>
<dbReference type="PANTHER" id="PTHR42713:SF3">
    <property type="entry name" value="TRANSCRIPTIONAL REGULATORY PROTEIN HPTR"/>
    <property type="match status" value="1"/>
</dbReference>
<comment type="caution">
    <text evidence="11">The sequence shown here is derived from an EMBL/GenBank/DDBJ whole genome shotgun (WGS) entry which is preliminary data.</text>
</comment>
<evidence type="ECO:0000256" key="3">
    <source>
        <dbReference type="ARBA" id="ARBA00022553"/>
    </source>
</evidence>
<dbReference type="SMART" id="SM00448">
    <property type="entry name" value="REC"/>
    <property type="match status" value="1"/>
</dbReference>
<dbReference type="InterPro" id="IPR051552">
    <property type="entry name" value="HptR"/>
</dbReference>
<gene>
    <name evidence="11" type="ORF">HMPREF0908_1421</name>
</gene>
<evidence type="ECO:0000256" key="4">
    <source>
        <dbReference type="ARBA" id="ARBA00023012"/>
    </source>
</evidence>
<evidence type="ECO:0000256" key="5">
    <source>
        <dbReference type="ARBA" id="ARBA00023015"/>
    </source>
</evidence>